<dbReference type="GO" id="GO:0071978">
    <property type="term" value="P:bacterial-type flagellum-dependent swarming motility"/>
    <property type="evidence" value="ECO:0007669"/>
    <property type="project" value="TreeGrafter"/>
</dbReference>
<evidence type="ECO:0000259" key="11">
    <source>
        <dbReference type="Pfam" id="PF01052"/>
    </source>
</evidence>
<dbReference type="Pfam" id="PF01052">
    <property type="entry name" value="FliMN_C"/>
    <property type="match status" value="1"/>
</dbReference>
<dbReference type="GO" id="GO:0003774">
    <property type="term" value="F:cytoskeletal motor activity"/>
    <property type="evidence" value="ECO:0007669"/>
    <property type="project" value="InterPro"/>
</dbReference>
<evidence type="ECO:0000313" key="13">
    <source>
        <dbReference type="Proteomes" id="UP000095228"/>
    </source>
</evidence>
<proteinExistence type="inferred from homology"/>
<evidence type="ECO:0000256" key="3">
    <source>
        <dbReference type="ARBA" id="ARBA00011049"/>
    </source>
</evidence>
<keyword evidence="5" id="KW-1003">Cell membrane</keyword>
<evidence type="ECO:0000256" key="1">
    <source>
        <dbReference type="ARBA" id="ARBA00004117"/>
    </source>
</evidence>
<evidence type="ECO:0000313" key="12">
    <source>
        <dbReference type="EMBL" id="AOS45118.1"/>
    </source>
</evidence>
<gene>
    <name evidence="12" type="primary">fliM</name>
    <name evidence="12" type="ORF">Verru16b_02194</name>
</gene>
<keyword evidence="6" id="KW-0145">Chemotaxis</keyword>
<evidence type="ECO:0000256" key="5">
    <source>
        <dbReference type="ARBA" id="ARBA00022475"/>
    </source>
</evidence>
<name>A0A1D8AW40_9BACT</name>
<dbReference type="AlphaFoldDB" id="A0A1D8AW40"/>
<dbReference type="InterPro" id="IPR001689">
    <property type="entry name" value="Flag_FliM"/>
</dbReference>
<dbReference type="OrthoDB" id="5241113at2"/>
<dbReference type="PIRSF" id="PIRSF002888">
    <property type="entry name" value="FliM"/>
    <property type="match status" value="1"/>
</dbReference>
<evidence type="ECO:0000256" key="4">
    <source>
        <dbReference type="ARBA" id="ARBA00021898"/>
    </source>
</evidence>
<sequence>MAEDPNKAATDFLDQSEIDKLLAQGGAGDSALAKRTLIRADGRRTTGTDVIKVEPYDFRNPAFLSEVELRRLRLVHEDFIRYLSARLSLFLRMEFGLKMAKLTTVNYAKFTESLPSPTHICLFKAEPLTGVSVLDINPRLALTIADRLLGGRGHSVKTERYLTEIEVALLDDVVHMILEEWCHQWKNEQELTALIVGHENSGRFLQTSPKDAVVLAMTLEASFGDCSEQIQIGVPYYTIEPLVRKMQARRQKDANITTTVAKKASWQEAYSSIRMPVRAEWDTFSVSLREITDMRVGDVIEMPAEQIRQTNILLNGVPKFVGTAGLDAERVVVQLNAKISPDGTTAVSPLAPSSHGRKNP</sequence>
<dbReference type="STRING" id="1838286.Verru16b_02194"/>
<dbReference type="InterPro" id="IPR001543">
    <property type="entry name" value="FliN-like_C"/>
</dbReference>
<dbReference type="GO" id="GO:0009425">
    <property type="term" value="C:bacterial-type flagellum basal body"/>
    <property type="evidence" value="ECO:0007669"/>
    <property type="project" value="UniProtKB-SubCell"/>
</dbReference>
<dbReference type="PANTHER" id="PTHR30034">
    <property type="entry name" value="FLAGELLAR MOTOR SWITCH PROTEIN FLIM"/>
    <property type="match status" value="1"/>
</dbReference>
<evidence type="ECO:0000256" key="9">
    <source>
        <dbReference type="ARBA" id="ARBA00023143"/>
    </source>
</evidence>
<dbReference type="GO" id="GO:0050918">
    <property type="term" value="P:positive chemotaxis"/>
    <property type="evidence" value="ECO:0007669"/>
    <property type="project" value="TreeGrafter"/>
</dbReference>
<evidence type="ECO:0000256" key="10">
    <source>
        <dbReference type="ARBA" id="ARBA00025044"/>
    </source>
</evidence>
<reference evidence="12 13" key="1">
    <citation type="submission" date="2016-06" db="EMBL/GenBank/DDBJ databases">
        <title>Three novel species with peptidoglycan cell walls form the new genus Lacunisphaera gen. nov. in the family Opitutaceae of the verrucomicrobial subdivision 4.</title>
        <authorList>
            <person name="Rast P."/>
            <person name="Gloeckner I."/>
            <person name="Jogler M."/>
            <person name="Boedeker C."/>
            <person name="Jeske O."/>
            <person name="Wiegand S."/>
            <person name="Reinhardt R."/>
            <person name="Schumann P."/>
            <person name="Rohde M."/>
            <person name="Spring S."/>
            <person name="Gloeckner F.O."/>
            <person name="Jogler C."/>
        </authorList>
    </citation>
    <scope>NUCLEOTIDE SEQUENCE [LARGE SCALE GENOMIC DNA]</scope>
    <source>
        <strain evidence="12 13">IG16b</strain>
    </source>
</reference>
<dbReference type="InterPro" id="IPR028976">
    <property type="entry name" value="CheC-like_sf"/>
</dbReference>
<dbReference type="Pfam" id="PF02154">
    <property type="entry name" value="FliM"/>
    <property type="match status" value="1"/>
</dbReference>
<dbReference type="SUPFAM" id="SSF101801">
    <property type="entry name" value="Surface presentation of antigens (SPOA)"/>
    <property type="match status" value="1"/>
</dbReference>
<keyword evidence="12" id="KW-0282">Flagellum</keyword>
<evidence type="ECO:0000256" key="6">
    <source>
        <dbReference type="ARBA" id="ARBA00022500"/>
    </source>
</evidence>
<dbReference type="EMBL" id="CP016094">
    <property type="protein sequence ID" value="AOS45118.1"/>
    <property type="molecule type" value="Genomic_DNA"/>
</dbReference>
<dbReference type="PANTHER" id="PTHR30034:SF6">
    <property type="entry name" value="YOP PROTEINS TRANSLOCATION PROTEIN Q"/>
    <property type="match status" value="1"/>
</dbReference>
<dbReference type="KEGG" id="obg:Verru16b_02194"/>
<dbReference type="CDD" id="cd17908">
    <property type="entry name" value="FliM"/>
    <property type="match status" value="1"/>
</dbReference>
<dbReference type="RefSeq" id="WP_069962305.1">
    <property type="nucleotide sequence ID" value="NZ_CP016094.1"/>
</dbReference>
<keyword evidence="9" id="KW-0975">Bacterial flagellum</keyword>
<organism evidence="12 13">
    <name type="scientific">Lacunisphaera limnophila</name>
    <dbReference type="NCBI Taxonomy" id="1838286"/>
    <lineage>
        <taxon>Bacteria</taxon>
        <taxon>Pseudomonadati</taxon>
        <taxon>Verrucomicrobiota</taxon>
        <taxon>Opitutia</taxon>
        <taxon>Opitutales</taxon>
        <taxon>Opitutaceae</taxon>
        <taxon>Lacunisphaera</taxon>
    </lineage>
</organism>
<dbReference type="Proteomes" id="UP000095228">
    <property type="component" value="Chromosome"/>
</dbReference>
<evidence type="ECO:0000256" key="2">
    <source>
        <dbReference type="ARBA" id="ARBA00004202"/>
    </source>
</evidence>
<dbReference type="PRINTS" id="PR00955">
    <property type="entry name" value="FLGMOTORFLIM"/>
</dbReference>
<keyword evidence="7" id="KW-0283">Flagellar rotation</keyword>
<dbReference type="SUPFAM" id="SSF103039">
    <property type="entry name" value="CheC-like"/>
    <property type="match status" value="1"/>
</dbReference>
<dbReference type="GO" id="GO:0005886">
    <property type="term" value="C:plasma membrane"/>
    <property type="evidence" value="ECO:0007669"/>
    <property type="project" value="UniProtKB-SubCell"/>
</dbReference>
<keyword evidence="12" id="KW-0966">Cell projection</keyword>
<comment type="subcellular location">
    <subcellularLocation>
        <location evidence="1">Bacterial flagellum basal body</location>
    </subcellularLocation>
    <subcellularLocation>
        <location evidence="2">Cell membrane</location>
        <topology evidence="2">Peripheral membrane protein</topology>
    </subcellularLocation>
</comment>
<evidence type="ECO:0000256" key="7">
    <source>
        <dbReference type="ARBA" id="ARBA00022779"/>
    </source>
</evidence>
<keyword evidence="13" id="KW-1185">Reference proteome</keyword>
<protein>
    <recommendedName>
        <fullName evidence="4">Flagellar motor switch protein FliM</fullName>
    </recommendedName>
</protein>
<keyword evidence="12" id="KW-0969">Cilium</keyword>
<accession>A0A1D8AW40</accession>
<evidence type="ECO:0000256" key="8">
    <source>
        <dbReference type="ARBA" id="ARBA00023136"/>
    </source>
</evidence>
<dbReference type="InterPro" id="IPR036429">
    <property type="entry name" value="SpoA-like_sf"/>
</dbReference>
<comment type="function">
    <text evidence="10">FliM is one of three proteins (FliG, FliN, FliM) that forms the rotor-mounted switch complex (C ring), located at the base of the basal body. This complex interacts with the CheY and CheZ chemotaxis proteins, in addition to contacting components of the motor that determine the direction of flagellar rotation.</text>
</comment>
<comment type="similarity">
    <text evidence="3">Belongs to the FliM family.</text>
</comment>
<dbReference type="Gene3D" id="3.40.1550.10">
    <property type="entry name" value="CheC-like"/>
    <property type="match status" value="1"/>
</dbReference>
<keyword evidence="8" id="KW-0472">Membrane</keyword>
<feature type="domain" description="Flagellar motor switch protein FliN-like C-terminal" evidence="11">
    <location>
        <begin position="271"/>
        <end position="339"/>
    </location>
</feature>
<dbReference type="Gene3D" id="2.30.330.10">
    <property type="entry name" value="SpoA-like"/>
    <property type="match status" value="1"/>
</dbReference>